<gene>
    <name evidence="4" type="ORF">DK847_15525</name>
</gene>
<dbReference type="SUPFAM" id="SSF51905">
    <property type="entry name" value="FAD/NAD(P)-binding domain"/>
    <property type="match status" value="1"/>
</dbReference>
<organism evidence="4 5">
    <name type="scientific">Aestuariivirga litoralis</name>
    <dbReference type="NCBI Taxonomy" id="2650924"/>
    <lineage>
        <taxon>Bacteria</taxon>
        <taxon>Pseudomonadati</taxon>
        <taxon>Pseudomonadota</taxon>
        <taxon>Alphaproteobacteria</taxon>
        <taxon>Hyphomicrobiales</taxon>
        <taxon>Aestuariivirgaceae</taxon>
        <taxon>Aestuariivirga</taxon>
    </lineage>
</organism>
<dbReference type="InterPro" id="IPR002937">
    <property type="entry name" value="Amino_oxidase"/>
</dbReference>
<protein>
    <submittedName>
        <fullName evidence="4">CrtD protein</fullName>
    </submittedName>
</protein>
<keyword evidence="2" id="KW-0560">Oxidoreductase</keyword>
<comment type="caution">
    <text evidence="4">The sequence shown here is derived from an EMBL/GenBank/DDBJ whole genome shotgun (WGS) entry which is preliminary data.</text>
</comment>
<dbReference type="InterPro" id="IPR054841">
    <property type="entry name" value="carotdesatCrtD"/>
</dbReference>
<proteinExistence type="inferred from homology"/>
<keyword evidence="5" id="KW-1185">Reference proteome</keyword>
<dbReference type="RefSeq" id="WP_111199433.1">
    <property type="nucleotide sequence ID" value="NZ_QKVK01000007.1"/>
</dbReference>
<evidence type="ECO:0000256" key="2">
    <source>
        <dbReference type="ARBA" id="ARBA00023002"/>
    </source>
</evidence>
<dbReference type="PANTHER" id="PTHR43734">
    <property type="entry name" value="PHYTOENE DESATURASE"/>
    <property type="match status" value="1"/>
</dbReference>
<dbReference type="EMBL" id="QKVK01000007">
    <property type="protein sequence ID" value="PZF76048.1"/>
    <property type="molecule type" value="Genomic_DNA"/>
</dbReference>
<dbReference type="Proteomes" id="UP000248795">
    <property type="component" value="Unassembled WGS sequence"/>
</dbReference>
<reference evidence="5" key="1">
    <citation type="submission" date="2018-06" db="EMBL/GenBank/DDBJ databases">
        <title>Aestuariibacter litoralis strain KCTC 52945T.</title>
        <authorList>
            <person name="Li X."/>
            <person name="Salam N."/>
            <person name="Li J.-L."/>
            <person name="Chen Y.-M."/>
            <person name="Yang Z.-W."/>
            <person name="Zhang L.-Y."/>
            <person name="Han M.-X."/>
            <person name="Xiao M."/>
            <person name="Li W.-J."/>
        </authorList>
    </citation>
    <scope>NUCLEOTIDE SEQUENCE [LARGE SCALE GENOMIC DNA]</scope>
    <source>
        <strain evidence="5">KCTC 52945</strain>
    </source>
</reference>
<evidence type="ECO:0000313" key="4">
    <source>
        <dbReference type="EMBL" id="PZF76048.1"/>
    </source>
</evidence>
<dbReference type="GO" id="GO:0016491">
    <property type="term" value="F:oxidoreductase activity"/>
    <property type="evidence" value="ECO:0007669"/>
    <property type="project" value="UniProtKB-KW"/>
</dbReference>
<evidence type="ECO:0000313" key="5">
    <source>
        <dbReference type="Proteomes" id="UP000248795"/>
    </source>
</evidence>
<name>A0A2W2B7K0_9HYPH</name>
<dbReference type="Gene3D" id="3.50.50.60">
    <property type="entry name" value="FAD/NAD(P)-binding domain"/>
    <property type="match status" value="2"/>
</dbReference>
<accession>A0A2W2B7K0</accession>
<comment type="similarity">
    <text evidence="1">Belongs to the carotenoid/retinoid oxidoreductase family.</text>
</comment>
<dbReference type="Pfam" id="PF01593">
    <property type="entry name" value="Amino_oxidase"/>
    <property type="match status" value="1"/>
</dbReference>
<evidence type="ECO:0000256" key="1">
    <source>
        <dbReference type="ARBA" id="ARBA00006046"/>
    </source>
</evidence>
<sequence>MPRDRIIIIGAGMGGLAAALSLASQGEEVLVIERQASPGGKMRRLAVGGQGIDGGPTVFTMRWVLEQVFAEAGADVSDHVTLEPLAVLARHAWSPSERLDLHADLAASADAIGTFAGAGEARRFIDFSAEAKRIYQTLEKPFLRSQRPNPVSLAMSNGLSGMMDVARINPFETMWKGLARHFRDPRLQQLFGRYATYCGSSPFLAPATLMLVAHVEQAGVWSVRGGMHELALALDALARHKGVSFRYGEAVTGIGTEGGRVAWVSTATERFDCTSVIVNADAQAVATGLLGGDVKPAVTPIQAEQRSLSAITWAAVAETSGFPLARHNVFFSRDYEEEFRTLSTGYPGEPTVYVCAQDREGHGGGPERLLLLVNSPANGDHAPQPLARVEVAMRAKLAQCGLSVDFNADTTIITDPARFDALFPATGGALYGRASHGWMASFQRPAARTKIPGLYLAGGSVHPGPGVPMAMLSGRLAAQSLLASRVSTRRSRRGATVGGISTA</sequence>
<dbReference type="PANTHER" id="PTHR43734:SF7">
    <property type="entry name" value="4,4'-DIAPONEUROSPORENE OXYGENASE"/>
    <property type="match status" value="1"/>
</dbReference>
<evidence type="ECO:0000259" key="3">
    <source>
        <dbReference type="Pfam" id="PF01593"/>
    </source>
</evidence>
<dbReference type="AlphaFoldDB" id="A0A2W2B7K0"/>
<dbReference type="InterPro" id="IPR036188">
    <property type="entry name" value="FAD/NAD-bd_sf"/>
</dbReference>
<feature type="domain" description="Amine oxidase" evidence="3">
    <location>
        <begin position="13"/>
        <end position="481"/>
    </location>
</feature>
<dbReference type="NCBIfam" id="NF045637">
    <property type="entry name" value="carotdesatCrtDProt"/>
    <property type="match status" value="1"/>
</dbReference>